<evidence type="ECO:0000313" key="2">
    <source>
        <dbReference type="EMBL" id="GAB77892.1"/>
    </source>
</evidence>
<feature type="transmembrane region" description="Helical" evidence="1">
    <location>
        <begin position="71"/>
        <end position="92"/>
    </location>
</feature>
<gene>
    <name evidence="2" type="ORF">AUCHE_08_01350</name>
</gene>
<proteinExistence type="predicted"/>
<keyword evidence="1" id="KW-0812">Transmembrane</keyword>
<protein>
    <recommendedName>
        <fullName evidence="4">Glycosyltransferase RgtA/B/C/D-like domain-containing protein</fullName>
    </recommendedName>
</protein>
<keyword evidence="3" id="KW-1185">Reference proteome</keyword>
<organism evidence="2 3">
    <name type="scientific">Austwickia chelonae NBRC 105200</name>
    <dbReference type="NCBI Taxonomy" id="1184607"/>
    <lineage>
        <taxon>Bacteria</taxon>
        <taxon>Bacillati</taxon>
        <taxon>Actinomycetota</taxon>
        <taxon>Actinomycetes</taxon>
        <taxon>Micrococcales</taxon>
        <taxon>Dermatophilaceae</taxon>
        <taxon>Austwickia</taxon>
    </lineage>
</organism>
<dbReference type="Proteomes" id="UP000008495">
    <property type="component" value="Unassembled WGS sequence"/>
</dbReference>
<feature type="transmembrane region" description="Helical" evidence="1">
    <location>
        <begin position="295"/>
        <end position="317"/>
    </location>
</feature>
<feature type="transmembrane region" description="Helical" evidence="1">
    <location>
        <begin position="31"/>
        <end position="51"/>
    </location>
</feature>
<comment type="caution">
    <text evidence="2">The sequence shown here is derived from an EMBL/GenBank/DDBJ whole genome shotgun (WGS) entry which is preliminary data.</text>
</comment>
<reference evidence="2 3" key="1">
    <citation type="submission" date="2012-08" db="EMBL/GenBank/DDBJ databases">
        <title>Whole genome shotgun sequence of Austwickia chelonae NBRC 105200.</title>
        <authorList>
            <person name="Yoshida I."/>
            <person name="Hosoyama A."/>
            <person name="Tsuchikane K."/>
            <person name="Katsumata H."/>
            <person name="Ando Y."/>
            <person name="Ohji S."/>
            <person name="Hamada M."/>
            <person name="Tamura T."/>
            <person name="Yamazoe A."/>
            <person name="Yamazaki S."/>
            <person name="Fujita N."/>
        </authorList>
    </citation>
    <scope>NUCLEOTIDE SEQUENCE [LARGE SCALE GENOMIC DNA]</scope>
    <source>
        <strain evidence="2 3">NBRC 105200</strain>
    </source>
</reference>
<dbReference type="AlphaFoldDB" id="K6W7T3"/>
<accession>K6W7T3</accession>
<feature type="transmembrane region" description="Helical" evidence="1">
    <location>
        <begin position="258"/>
        <end position="288"/>
    </location>
</feature>
<evidence type="ECO:0000256" key="1">
    <source>
        <dbReference type="SAM" id="Phobius"/>
    </source>
</evidence>
<feature type="transmembrane region" description="Helical" evidence="1">
    <location>
        <begin position="365"/>
        <end position="384"/>
    </location>
</feature>
<evidence type="ECO:0000313" key="3">
    <source>
        <dbReference type="Proteomes" id="UP000008495"/>
    </source>
</evidence>
<keyword evidence="1" id="KW-1133">Transmembrane helix</keyword>
<feature type="transmembrane region" description="Helical" evidence="1">
    <location>
        <begin position="390"/>
        <end position="409"/>
    </location>
</feature>
<keyword evidence="1" id="KW-0472">Membrane</keyword>
<feature type="transmembrane region" description="Helical" evidence="1">
    <location>
        <begin position="228"/>
        <end position="246"/>
    </location>
</feature>
<feature type="transmembrane region" description="Helical" evidence="1">
    <location>
        <begin position="337"/>
        <end position="358"/>
    </location>
</feature>
<evidence type="ECO:0008006" key="4">
    <source>
        <dbReference type="Google" id="ProtNLM"/>
    </source>
</evidence>
<feature type="transmembrane region" description="Helical" evidence="1">
    <location>
        <begin position="188"/>
        <end position="216"/>
    </location>
</feature>
<feature type="transmembrane region" description="Helical" evidence="1">
    <location>
        <begin position="99"/>
        <end position="120"/>
    </location>
</feature>
<name>K6W7T3_9MICO</name>
<dbReference type="EMBL" id="BAGZ01000008">
    <property type="protein sequence ID" value="GAB77892.1"/>
    <property type="molecule type" value="Genomic_DNA"/>
</dbReference>
<sequence length="443" mass="49216">MNLASVRPTDEKFTELGYSRRRGAGWTIHRWHPIKIVPLSLVYALLSWLPIGYLSRGGGDSWNLGPMGNPFWSPGITVVLSVIAFSIALILFNVKRENIWIDLLSILGIIVVMASAYYIYRAYVSHYAPVTDRATALQYGWEELVAGKNPYYRHTQLDNTISPMLGGIILAGPFATLHGDLYWQGLTWLLMTMIFLAVLCGPRAGFISGALLIFSPAMRLEISIQSDGWLNGAALAISGTCVYLLARKSHLSRWWMSAYIAMSLLFALAFSYRFIYAVVALPLIALLWRHFGAKTMMFGAIPAGTLSALLIFTPYFLDPSVYAPFEKASLGTSSTSVPHLPLITAVTCLVITVVGTFLLRTIAGVWGIMGFMSVAFVLLTGWGQHSWYQYLTWAYNGATLVFILFALMLPRIHPTGTASSENFLETLLRRYRQPSTKENIAVQ</sequence>